<dbReference type="Allergome" id="7959">
    <property type="allergen name" value="Ixo sc 7"/>
</dbReference>
<name>B7PSX9_IXOSC</name>
<keyword evidence="4" id="KW-0472">Membrane</keyword>
<dbReference type="GO" id="GO:0051015">
    <property type="term" value="F:actin filament binding"/>
    <property type="evidence" value="ECO:0000318"/>
    <property type="project" value="GO_Central"/>
</dbReference>
<dbReference type="VEuPathDB" id="VectorBase:ISCI008202"/>
<dbReference type="EMBL" id="ABJB011084502">
    <property type="status" value="NOT_ANNOTATED_CDS"/>
    <property type="molecule type" value="Genomic_DNA"/>
</dbReference>
<dbReference type="GO" id="GO:0007015">
    <property type="term" value="P:actin filament organization"/>
    <property type="evidence" value="ECO:0000318"/>
    <property type="project" value="GO_Central"/>
</dbReference>
<dbReference type="HOGENOM" id="CLU_910806_0_0_1"/>
<keyword evidence="8" id="KW-1267">Proteomics identification</keyword>
<proteinExistence type="evidence at protein level"/>
<feature type="coiled-coil region" evidence="3">
    <location>
        <begin position="5"/>
        <end position="130"/>
    </location>
</feature>
<dbReference type="Proteomes" id="UP000001555">
    <property type="component" value="Unassembled WGS sequence"/>
</dbReference>
<keyword evidence="4" id="KW-1133">Transmembrane helix</keyword>
<evidence type="ECO:0000256" key="3">
    <source>
        <dbReference type="SAM" id="Coils"/>
    </source>
</evidence>
<dbReference type="EMBL" id="DS781781">
    <property type="protein sequence ID" value="EEC09701.1"/>
    <property type="molecule type" value="Genomic_DNA"/>
</dbReference>
<dbReference type="InterPro" id="IPR000533">
    <property type="entry name" value="Tropomyosin"/>
</dbReference>
<feature type="transmembrane region" description="Helical" evidence="4">
    <location>
        <begin position="205"/>
        <end position="227"/>
    </location>
</feature>
<dbReference type="STRING" id="6945.B7PSX9"/>
<dbReference type="PRINTS" id="PR00194">
    <property type="entry name" value="TROPOMYOSIN"/>
</dbReference>
<keyword evidence="7" id="KW-1185">Reference proteome</keyword>
<dbReference type="GO" id="GO:0006936">
    <property type="term" value="P:muscle contraction"/>
    <property type="evidence" value="ECO:0000318"/>
    <property type="project" value="GO_Central"/>
</dbReference>
<evidence type="ECO:0007829" key="8">
    <source>
        <dbReference type="PeptideAtlas" id="B7PSX9"/>
    </source>
</evidence>
<keyword evidence="4" id="KW-0812">Transmembrane</keyword>
<evidence type="ECO:0000256" key="2">
    <source>
        <dbReference type="ARBA" id="ARBA00023054"/>
    </source>
</evidence>
<evidence type="ECO:0000313" key="6">
    <source>
        <dbReference type="EnsemblMetazoa" id="ISCW008202-PA"/>
    </source>
</evidence>
<reference evidence="6" key="2">
    <citation type="submission" date="2020-05" db="UniProtKB">
        <authorList>
            <consortium name="EnsemblMetazoa"/>
        </authorList>
    </citation>
    <scope>IDENTIFICATION</scope>
    <source>
        <strain evidence="6">wikel</strain>
    </source>
</reference>
<dbReference type="PaxDb" id="6945-B7PSX9"/>
<dbReference type="SUPFAM" id="SSF57997">
    <property type="entry name" value="Tropomyosin"/>
    <property type="match status" value="1"/>
</dbReference>
<feature type="transmembrane region" description="Helical" evidence="4">
    <location>
        <begin position="286"/>
        <end position="304"/>
    </location>
</feature>
<reference evidence="5 7" key="1">
    <citation type="submission" date="2008-03" db="EMBL/GenBank/DDBJ databases">
        <title>Annotation of Ixodes scapularis.</title>
        <authorList>
            <consortium name="Ixodes scapularis Genome Project Consortium"/>
            <person name="Caler E."/>
            <person name="Hannick L.I."/>
            <person name="Bidwell S."/>
            <person name="Joardar V."/>
            <person name="Thiagarajan M."/>
            <person name="Amedeo P."/>
            <person name="Galinsky K.J."/>
            <person name="Schobel S."/>
            <person name="Inman J."/>
            <person name="Hostetler J."/>
            <person name="Miller J."/>
            <person name="Hammond M."/>
            <person name="Megy K."/>
            <person name="Lawson D."/>
            <person name="Kodira C."/>
            <person name="Sutton G."/>
            <person name="Meyer J."/>
            <person name="Hill C.A."/>
            <person name="Birren B."/>
            <person name="Nene V."/>
            <person name="Collins F."/>
            <person name="Alarcon-Chaidez F."/>
            <person name="Wikel S."/>
            <person name="Strausberg R."/>
        </authorList>
    </citation>
    <scope>NUCLEOTIDE SEQUENCE [LARGE SCALE GENOMIC DNA]</scope>
    <source>
        <strain evidence="7">Wikel</strain>
        <strain evidence="5">Wikel colony</strain>
    </source>
</reference>
<gene>
    <name evidence="5" type="ORF">IscW_ISCW008202</name>
</gene>
<accession>B7PSX9</accession>
<dbReference type="Gene3D" id="1.20.5.170">
    <property type="match status" value="1"/>
</dbReference>
<organism>
    <name type="scientific">Ixodes scapularis</name>
    <name type="common">Black-legged tick</name>
    <name type="synonym">Deer tick</name>
    <dbReference type="NCBI Taxonomy" id="6945"/>
    <lineage>
        <taxon>Eukaryota</taxon>
        <taxon>Metazoa</taxon>
        <taxon>Ecdysozoa</taxon>
        <taxon>Arthropoda</taxon>
        <taxon>Chelicerata</taxon>
        <taxon>Arachnida</taxon>
        <taxon>Acari</taxon>
        <taxon>Parasitiformes</taxon>
        <taxon>Ixodida</taxon>
        <taxon>Ixodoidea</taxon>
        <taxon>Ixodidae</taxon>
        <taxon>Ixodinae</taxon>
        <taxon>Ixodes</taxon>
    </lineage>
</organism>
<evidence type="ECO:0000313" key="7">
    <source>
        <dbReference type="Proteomes" id="UP000001555"/>
    </source>
</evidence>
<dbReference type="Allergome" id="7960">
    <property type="allergen name" value="Ixo sc 7.0101"/>
</dbReference>
<evidence type="ECO:0000256" key="1">
    <source>
        <dbReference type="ARBA" id="ARBA00009036"/>
    </source>
</evidence>
<dbReference type="EnsemblMetazoa" id="ISCW008202-RA">
    <property type="protein sequence ID" value="ISCW008202-PA"/>
    <property type="gene ID" value="ISCW008202"/>
</dbReference>
<comment type="similarity">
    <text evidence="1">Belongs to the tropomyosin family.</text>
</comment>
<dbReference type="Pfam" id="PF00261">
    <property type="entry name" value="Tropomyosin"/>
    <property type="match status" value="1"/>
</dbReference>
<dbReference type="EMBL" id="ABJB010854909">
    <property type="status" value="NOT_ANNOTATED_CDS"/>
    <property type="molecule type" value="Genomic_DNA"/>
</dbReference>
<evidence type="ECO:0000313" key="5">
    <source>
        <dbReference type="EMBL" id="EEC09701.1"/>
    </source>
</evidence>
<keyword evidence="2 3" id="KW-0175">Coiled coil</keyword>
<feature type="non-terminal residue" evidence="5">
    <location>
        <position position="1"/>
    </location>
</feature>
<dbReference type="AlphaFoldDB" id="B7PSX9"/>
<dbReference type="VEuPathDB" id="VectorBase:ISCW008202"/>
<sequence>AEAEVAAHNRRIQLLEEDLERSEERLKIATQKLEEASQAADESERMRKMLEHRSITDEERMDGLEGQLKEARTMAEDADRKYDEVARKLAMVEADLERAEERAETGETKIVELEEELRVVGNNLKSLEVSEEKIGSQGLSRRAGRSESRVCREVGAEAPEGSGQTGRRACPGEREVQSYLGRTGPDLHRAHRVLSSLPAPSSHRFYRYQVVSSFFLLAVFWGSLLVLDEGETGTSKWSAAAAVKKKNKDGNEVRGMFVFRFLVAVPPPLLTYFSCSFFWLVPPSSSAVVVFFIFFFWSSFGNCAHF</sequence>
<evidence type="ECO:0000256" key="4">
    <source>
        <dbReference type="SAM" id="Phobius"/>
    </source>
</evidence>
<protein>
    <submittedName>
        <fullName evidence="5 6">Tropomyosin invertebrate, putative</fullName>
    </submittedName>
</protein>
<dbReference type="PANTHER" id="PTHR19269">
    <property type="entry name" value="TROPOMYOSIN"/>
    <property type="match status" value="1"/>
</dbReference>
<dbReference type="GO" id="GO:0005884">
    <property type="term" value="C:actin filament"/>
    <property type="evidence" value="ECO:0000318"/>
    <property type="project" value="GO_Central"/>
</dbReference>
<dbReference type="FunFam" id="1.20.5.170:FF:000001">
    <property type="entry name" value="Tropomyosin alpha-1 chain isoform 1"/>
    <property type="match status" value="1"/>
</dbReference>